<comment type="catalytic activity">
    <reaction evidence="12">
        <text>5-phospho-beta-D-ribosylamine + glycine + ATP = N(1)-(5-phospho-beta-D-ribosyl)glycinamide + ADP + phosphate + H(+)</text>
        <dbReference type="Rhea" id="RHEA:17453"/>
        <dbReference type="ChEBI" id="CHEBI:15378"/>
        <dbReference type="ChEBI" id="CHEBI:30616"/>
        <dbReference type="ChEBI" id="CHEBI:43474"/>
        <dbReference type="ChEBI" id="CHEBI:57305"/>
        <dbReference type="ChEBI" id="CHEBI:58681"/>
        <dbReference type="ChEBI" id="CHEBI:143788"/>
        <dbReference type="ChEBI" id="CHEBI:456216"/>
        <dbReference type="EC" id="6.3.4.13"/>
    </reaction>
</comment>
<evidence type="ECO:0000256" key="6">
    <source>
        <dbReference type="ARBA" id="ARBA00022741"/>
    </source>
</evidence>
<reference evidence="16" key="2">
    <citation type="journal article" date="2015" name="ISME J.">
        <title>A new class of marine Euryarchaeota group II from the Mediterranean deep chlorophyll maximum.</title>
        <authorList>
            <person name="Martin-Cuadrado A.B."/>
            <person name="Garcia-Heredia I."/>
            <person name="Molto A.G."/>
            <person name="Lopez-Ubeda R."/>
            <person name="Kimes N."/>
            <person name="Lopez-Garcia P."/>
            <person name="Moreira D."/>
            <person name="Rodriguez-Valera F."/>
        </authorList>
    </citation>
    <scope>NUCLEOTIDE SEQUENCE</scope>
</reference>
<dbReference type="SUPFAM" id="SSF56059">
    <property type="entry name" value="Glutathione synthetase ATP-binding domain-like"/>
    <property type="match status" value="1"/>
</dbReference>
<dbReference type="InterPro" id="IPR016185">
    <property type="entry name" value="PreATP-grasp_dom_sf"/>
</dbReference>
<comment type="similarity">
    <text evidence="9 12">Belongs to the GARS family.</text>
</comment>
<dbReference type="SMART" id="SM01210">
    <property type="entry name" value="GARS_C"/>
    <property type="match status" value="1"/>
</dbReference>
<accession>A0A1B1TDX3</accession>
<comment type="pathway">
    <text evidence="3 12">Purine metabolism; IMP biosynthesis via de novo pathway; N(1)-(5-phospho-D-ribosyl)glycinamide from 5-phospho-alpha-D-ribose 1-diphosphate: step 2/2.</text>
</comment>
<dbReference type="GO" id="GO:0005524">
    <property type="term" value="F:ATP binding"/>
    <property type="evidence" value="ECO:0007669"/>
    <property type="project" value="UniProtKB-UniRule"/>
</dbReference>
<dbReference type="UniPathway" id="UPA00074">
    <property type="reaction ID" value="UER00125"/>
</dbReference>
<organism evidence="16">
    <name type="scientific">uncultured Poseidoniia archaeon</name>
    <dbReference type="NCBI Taxonomy" id="1697135"/>
    <lineage>
        <taxon>Archaea</taxon>
        <taxon>Methanobacteriati</taxon>
        <taxon>Thermoplasmatota</taxon>
        <taxon>Candidatus Poseidoniia</taxon>
        <taxon>environmental samples</taxon>
    </lineage>
</organism>
<dbReference type="PROSITE" id="PS50975">
    <property type="entry name" value="ATP_GRASP"/>
    <property type="match status" value="1"/>
</dbReference>
<dbReference type="Gene3D" id="3.90.600.10">
    <property type="entry name" value="Phosphoribosylglycinamide synthetase, C-terminal domain"/>
    <property type="match status" value="1"/>
</dbReference>
<comment type="cofactor">
    <cofactor evidence="1">
        <name>Mn(2+)</name>
        <dbReference type="ChEBI" id="CHEBI:29035"/>
    </cofactor>
</comment>
<dbReference type="InterPro" id="IPR011761">
    <property type="entry name" value="ATP-grasp"/>
</dbReference>
<protein>
    <recommendedName>
        <fullName evidence="4 12">Phosphoribosylamine--glycine ligase</fullName>
        <ecNumber evidence="4 12">6.3.4.13</ecNumber>
    </recommendedName>
    <alternativeName>
        <fullName evidence="12">GARS</fullName>
    </alternativeName>
    <alternativeName>
        <fullName evidence="10 12">Glycinamide ribonucleotide synthetase</fullName>
    </alternativeName>
    <alternativeName>
        <fullName evidence="11 12">Phosphoribosylglycinamide synthetase</fullName>
    </alternativeName>
</protein>
<dbReference type="SMART" id="SM01209">
    <property type="entry name" value="GARS_A"/>
    <property type="match status" value="1"/>
</dbReference>
<dbReference type="InterPro" id="IPR020562">
    <property type="entry name" value="PRibGlycinamide_synth_N"/>
</dbReference>
<feature type="domain" description="ATP-grasp" evidence="15">
    <location>
        <begin position="129"/>
        <end position="331"/>
    </location>
</feature>
<dbReference type="PROSITE" id="PS00184">
    <property type="entry name" value="GARS"/>
    <property type="match status" value="1"/>
</dbReference>
<evidence type="ECO:0000313" key="16">
    <source>
        <dbReference type="EMBL" id="ANV80489.1"/>
    </source>
</evidence>
<evidence type="ECO:0000256" key="10">
    <source>
        <dbReference type="ARBA" id="ARBA00042242"/>
    </source>
</evidence>
<evidence type="ECO:0000256" key="14">
    <source>
        <dbReference type="SAM" id="MobiDB-lite"/>
    </source>
</evidence>
<dbReference type="EMBL" id="KP211890">
    <property type="protein sequence ID" value="ANV80489.1"/>
    <property type="molecule type" value="Genomic_DNA"/>
</dbReference>
<proteinExistence type="inferred from homology"/>
<feature type="region of interest" description="Disordered" evidence="14">
    <location>
        <begin position="226"/>
        <end position="246"/>
    </location>
</feature>
<dbReference type="PANTHER" id="PTHR43472">
    <property type="entry name" value="PHOSPHORIBOSYLAMINE--GLYCINE LIGASE"/>
    <property type="match status" value="1"/>
</dbReference>
<dbReference type="Gene3D" id="3.30.1490.20">
    <property type="entry name" value="ATP-grasp fold, A domain"/>
    <property type="match status" value="1"/>
</dbReference>
<evidence type="ECO:0000259" key="15">
    <source>
        <dbReference type="PROSITE" id="PS50975"/>
    </source>
</evidence>
<evidence type="ECO:0000256" key="8">
    <source>
        <dbReference type="ARBA" id="ARBA00022840"/>
    </source>
</evidence>
<dbReference type="GO" id="GO:0046872">
    <property type="term" value="F:metal ion binding"/>
    <property type="evidence" value="ECO:0007669"/>
    <property type="project" value="InterPro"/>
</dbReference>
<dbReference type="SUPFAM" id="SSF52440">
    <property type="entry name" value="PreATP-grasp domain"/>
    <property type="match status" value="1"/>
</dbReference>
<dbReference type="GO" id="GO:0004637">
    <property type="term" value="F:phosphoribosylamine-glycine ligase activity"/>
    <property type="evidence" value="ECO:0007669"/>
    <property type="project" value="UniProtKB-UniRule"/>
</dbReference>
<dbReference type="SUPFAM" id="SSF51246">
    <property type="entry name" value="Rudiment single hybrid motif"/>
    <property type="match status" value="1"/>
</dbReference>
<keyword evidence="5 12" id="KW-0436">Ligase</keyword>
<dbReference type="EC" id="6.3.4.13" evidence="4 12"/>
<evidence type="ECO:0000256" key="5">
    <source>
        <dbReference type="ARBA" id="ARBA00022598"/>
    </source>
</evidence>
<evidence type="ECO:0000256" key="13">
    <source>
        <dbReference type="PROSITE-ProRule" id="PRU00409"/>
    </source>
</evidence>
<dbReference type="HAMAP" id="MF_00138">
    <property type="entry name" value="GARS"/>
    <property type="match status" value="1"/>
</dbReference>
<gene>
    <name evidence="12" type="primary">purD</name>
</gene>
<reference evidence="16" key="1">
    <citation type="submission" date="2014-11" db="EMBL/GenBank/DDBJ databases">
        <authorList>
            <person name="Zhu J."/>
            <person name="Qi W."/>
            <person name="Song R."/>
        </authorList>
    </citation>
    <scope>NUCLEOTIDE SEQUENCE</scope>
</reference>
<keyword evidence="7 12" id="KW-0658">Purine biosynthesis</keyword>
<evidence type="ECO:0000256" key="3">
    <source>
        <dbReference type="ARBA" id="ARBA00005174"/>
    </source>
</evidence>
<evidence type="ECO:0000256" key="9">
    <source>
        <dbReference type="ARBA" id="ARBA00038345"/>
    </source>
</evidence>
<dbReference type="NCBIfam" id="TIGR00877">
    <property type="entry name" value="purD"/>
    <property type="match status" value="1"/>
</dbReference>
<dbReference type="InterPro" id="IPR013815">
    <property type="entry name" value="ATP_grasp_subdomain_1"/>
</dbReference>
<sequence length="446" mass="48400">MYLTDNCICSYCLLSSEYVGAFMDILIIGSGGREHALAIGFSESDSVNNLHVAPGNVGTSKIAQNHNIDVLKTQEILSLASELNVDLVVIGPEGPLVEGVADHLISFGIPCFGPTLKWANLEGSKKFAKEIMEEIGIPTANYEQLSEISENHEILNKFNPPWVIKRDVLAGGKGVTVTQSKKIAISAINNAIESDGRVLVEEYLEGEEASILVIMDESDYICLPPSQDHKRLKDGDEGPNTGGMGAYAPAPVVTSSILRRVEEEIVQPMHSYLKSQKEFPYRGCLYVGIMIDNEGAPRVVEFNVRFGDPETQVTVPLISSDIGELFLSAATGNLSNVNVNFHNYSSATVVLASNNYPSKPIIGDKIYGNDVSIEEGEIRAFIHYAGTAVNDKGNYVSAGGRVLSATGIAPTLTEAVEAAYQIINNIELKDSQHRSDIGFRAFERRM</sequence>
<dbReference type="InterPro" id="IPR020561">
    <property type="entry name" value="PRibGlycinamid_synth_ATP-grasp"/>
</dbReference>
<dbReference type="InterPro" id="IPR011054">
    <property type="entry name" value="Rudment_hybrid_motif"/>
</dbReference>
<dbReference type="GO" id="GO:0009113">
    <property type="term" value="P:purine nucleobase biosynthetic process"/>
    <property type="evidence" value="ECO:0007669"/>
    <property type="project" value="InterPro"/>
</dbReference>
<dbReference type="InterPro" id="IPR020560">
    <property type="entry name" value="PRibGlycinamide_synth_C-dom"/>
</dbReference>
<evidence type="ECO:0000256" key="11">
    <source>
        <dbReference type="ARBA" id="ARBA00042864"/>
    </source>
</evidence>
<evidence type="ECO:0000256" key="1">
    <source>
        <dbReference type="ARBA" id="ARBA00001936"/>
    </source>
</evidence>
<feature type="compositionally biased region" description="Basic and acidic residues" evidence="14">
    <location>
        <begin position="227"/>
        <end position="236"/>
    </location>
</feature>
<comment type="cofactor">
    <cofactor evidence="2">
        <name>Mg(2+)</name>
        <dbReference type="ChEBI" id="CHEBI:18420"/>
    </cofactor>
</comment>
<evidence type="ECO:0000256" key="4">
    <source>
        <dbReference type="ARBA" id="ARBA00013255"/>
    </source>
</evidence>
<evidence type="ECO:0000256" key="12">
    <source>
        <dbReference type="HAMAP-Rule" id="MF_00138"/>
    </source>
</evidence>
<dbReference type="Pfam" id="PF01071">
    <property type="entry name" value="GARS_A"/>
    <property type="match status" value="1"/>
</dbReference>
<dbReference type="Gene3D" id="3.30.470.20">
    <property type="entry name" value="ATP-grasp fold, B domain"/>
    <property type="match status" value="1"/>
</dbReference>
<dbReference type="Pfam" id="PF02843">
    <property type="entry name" value="GARS_C"/>
    <property type="match status" value="1"/>
</dbReference>
<dbReference type="InterPro" id="IPR000115">
    <property type="entry name" value="PRibGlycinamide_synth"/>
</dbReference>
<dbReference type="Pfam" id="PF02844">
    <property type="entry name" value="GARS_N"/>
    <property type="match status" value="1"/>
</dbReference>
<dbReference type="Gene3D" id="3.40.50.20">
    <property type="match status" value="1"/>
</dbReference>
<evidence type="ECO:0000256" key="2">
    <source>
        <dbReference type="ARBA" id="ARBA00001946"/>
    </source>
</evidence>
<evidence type="ECO:0000256" key="7">
    <source>
        <dbReference type="ARBA" id="ARBA00022755"/>
    </source>
</evidence>
<dbReference type="GO" id="GO:0006189">
    <property type="term" value="P:'de novo' IMP biosynthetic process"/>
    <property type="evidence" value="ECO:0007669"/>
    <property type="project" value="UniProtKB-UniRule"/>
</dbReference>
<keyword evidence="8 13" id="KW-0067">ATP-binding</keyword>
<keyword evidence="6 13" id="KW-0547">Nucleotide-binding</keyword>
<dbReference type="PANTHER" id="PTHR43472:SF1">
    <property type="entry name" value="PHOSPHORIBOSYLAMINE--GLYCINE LIGASE, CHLOROPLASTIC"/>
    <property type="match status" value="1"/>
</dbReference>
<name>A0A1B1TDX3_9ARCH</name>
<dbReference type="AlphaFoldDB" id="A0A1B1TDX3"/>
<dbReference type="InterPro" id="IPR020559">
    <property type="entry name" value="PRibGlycinamide_synth_CS"/>
</dbReference>
<dbReference type="InterPro" id="IPR037123">
    <property type="entry name" value="PRibGlycinamide_synth_C_sf"/>
</dbReference>